<dbReference type="OrthoDB" id="5962323at2759"/>
<feature type="transmembrane region" description="Helical" evidence="8">
    <location>
        <begin position="6"/>
        <end position="32"/>
    </location>
</feature>
<evidence type="ECO:0000256" key="3">
    <source>
        <dbReference type="ARBA" id="ARBA00022989"/>
    </source>
</evidence>
<reference evidence="10 11" key="1">
    <citation type="journal article" date="2007" name="Science">
        <title>Sea anemone genome reveals ancestral eumetazoan gene repertoire and genomic organization.</title>
        <authorList>
            <person name="Putnam N.H."/>
            <person name="Srivastava M."/>
            <person name="Hellsten U."/>
            <person name="Dirks B."/>
            <person name="Chapman J."/>
            <person name="Salamov A."/>
            <person name="Terry A."/>
            <person name="Shapiro H."/>
            <person name="Lindquist E."/>
            <person name="Kapitonov V.V."/>
            <person name="Jurka J."/>
            <person name="Genikhovich G."/>
            <person name="Grigoriev I.V."/>
            <person name="Lucas S.M."/>
            <person name="Steele R.E."/>
            <person name="Finnerty J.R."/>
            <person name="Technau U."/>
            <person name="Martindale M.Q."/>
            <person name="Rokhsar D.S."/>
        </authorList>
    </citation>
    <scope>NUCLEOTIDE SEQUENCE [LARGE SCALE GENOMIC DNA]</scope>
    <source>
        <strain evidence="11">CH2 X CH6</strain>
    </source>
</reference>
<dbReference type="InterPro" id="IPR017452">
    <property type="entry name" value="GPCR_Rhodpsn_7TM"/>
</dbReference>
<dbReference type="InParanoid" id="A7SKY5"/>
<feature type="transmembrane region" description="Helical" evidence="8">
    <location>
        <begin position="127"/>
        <end position="154"/>
    </location>
</feature>
<keyword evidence="11" id="KW-1185">Reference proteome</keyword>
<evidence type="ECO:0000313" key="11">
    <source>
        <dbReference type="Proteomes" id="UP000001593"/>
    </source>
</evidence>
<keyword evidence="2 8" id="KW-0812">Transmembrane</keyword>
<evidence type="ECO:0000256" key="4">
    <source>
        <dbReference type="ARBA" id="ARBA00023040"/>
    </source>
</evidence>
<dbReference type="CDD" id="cd00637">
    <property type="entry name" value="7tm_classA_rhodopsin-like"/>
    <property type="match status" value="1"/>
</dbReference>
<organism evidence="10 11">
    <name type="scientific">Nematostella vectensis</name>
    <name type="common">Starlet sea anemone</name>
    <dbReference type="NCBI Taxonomy" id="45351"/>
    <lineage>
        <taxon>Eukaryota</taxon>
        <taxon>Metazoa</taxon>
        <taxon>Cnidaria</taxon>
        <taxon>Anthozoa</taxon>
        <taxon>Hexacorallia</taxon>
        <taxon>Actiniaria</taxon>
        <taxon>Edwardsiidae</taxon>
        <taxon>Nematostella</taxon>
    </lineage>
</organism>
<dbReference type="PANTHER" id="PTHR24243:SF208">
    <property type="entry name" value="PYROKININ-1 RECEPTOR"/>
    <property type="match status" value="1"/>
</dbReference>
<dbReference type="STRING" id="45351.A7SKY5"/>
<evidence type="ECO:0000256" key="8">
    <source>
        <dbReference type="SAM" id="Phobius"/>
    </source>
</evidence>
<comment type="subcellular location">
    <subcellularLocation>
        <location evidence="1">Membrane</location>
        <topology evidence="1">Multi-pass membrane protein</topology>
    </subcellularLocation>
</comment>
<dbReference type="PROSITE" id="PS50262">
    <property type="entry name" value="G_PROTEIN_RECEP_F1_2"/>
    <property type="match status" value="1"/>
</dbReference>
<feature type="transmembrane region" description="Helical" evidence="8">
    <location>
        <begin position="252"/>
        <end position="272"/>
    </location>
</feature>
<sequence length="358" mass="40257">MSLEIRVFGCIFLVFIFFVGLIGNLLVCSVVRSRTVRSSATNHILLNLAIADILGCLVNLPIMFVTFYVDFQNNFLESLSDAHFVLTVTTGFPVCLCHLLLSVDRYDAIVNPFHRRVTVPRMKRVSIVLWGVSLGAGLIAAVLVVIIPTHWLILHDDSPHFIAGEVLNGVGTAVILSILTVMLYSFVKVRTSFRVHNTHMVQALGQAKVDKEMRLTKVAVLLIASFTVTCLPWVFMRLVYSITGHQDKAAYILSYCLLYLSHAINPLLYTSLMRQFKRVMYHKIHCCFRRLSCREPDLHDSPLSENSREPTEGVVSRGRQRLSLAVVHPFCPQKGVKKDSEISLEKVGTNTENIEIES</sequence>
<evidence type="ECO:0000256" key="2">
    <source>
        <dbReference type="ARBA" id="ARBA00022692"/>
    </source>
</evidence>
<feature type="domain" description="G-protein coupled receptors family 1 profile" evidence="9">
    <location>
        <begin position="23"/>
        <end position="269"/>
    </location>
</feature>
<keyword evidence="6" id="KW-0675">Receptor</keyword>
<keyword evidence="4" id="KW-0297">G-protein coupled receptor</keyword>
<dbReference type="Pfam" id="PF00001">
    <property type="entry name" value="7tm_1"/>
    <property type="match status" value="1"/>
</dbReference>
<keyword evidence="5 8" id="KW-0472">Membrane</keyword>
<gene>
    <name evidence="10" type="ORF">NEMVEDRAFT_v1g213892</name>
</gene>
<feature type="transmembrane region" description="Helical" evidence="8">
    <location>
        <begin position="218"/>
        <end position="240"/>
    </location>
</feature>
<name>A7SKY5_NEMVE</name>
<dbReference type="InterPro" id="IPR000276">
    <property type="entry name" value="GPCR_Rhodpsn"/>
</dbReference>
<dbReference type="KEGG" id="nve:5507093"/>
<dbReference type="GO" id="GO:0016020">
    <property type="term" value="C:membrane"/>
    <property type="evidence" value="ECO:0007669"/>
    <property type="project" value="UniProtKB-SubCell"/>
</dbReference>
<feature type="transmembrane region" description="Helical" evidence="8">
    <location>
        <begin position="84"/>
        <end position="106"/>
    </location>
</feature>
<dbReference type="PhylomeDB" id="A7SKY5"/>
<evidence type="ECO:0000256" key="6">
    <source>
        <dbReference type="ARBA" id="ARBA00023170"/>
    </source>
</evidence>
<evidence type="ECO:0000256" key="1">
    <source>
        <dbReference type="ARBA" id="ARBA00004141"/>
    </source>
</evidence>
<dbReference type="EMBL" id="DS469692">
    <property type="protein sequence ID" value="EDO35642.1"/>
    <property type="molecule type" value="Genomic_DNA"/>
</dbReference>
<dbReference type="eggNOG" id="KOG3656">
    <property type="taxonomic scope" value="Eukaryota"/>
</dbReference>
<keyword evidence="3 8" id="KW-1133">Transmembrane helix</keyword>
<evidence type="ECO:0000259" key="9">
    <source>
        <dbReference type="PROSITE" id="PS50262"/>
    </source>
</evidence>
<evidence type="ECO:0000256" key="7">
    <source>
        <dbReference type="ARBA" id="ARBA00023224"/>
    </source>
</evidence>
<dbReference type="PRINTS" id="PR00237">
    <property type="entry name" value="GPCRRHODOPSN"/>
</dbReference>
<dbReference type="HOGENOM" id="CLU_674982_0_0_1"/>
<feature type="transmembrane region" description="Helical" evidence="8">
    <location>
        <begin position="44"/>
        <end position="64"/>
    </location>
</feature>
<dbReference type="AlphaFoldDB" id="A7SKY5"/>
<keyword evidence="7" id="KW-0807">Transducer</keyword>
<dbReference type="GO" id="GO:0004930">
    <property type="term" value="F:G protein-coupled receptor activity"/>
    <property type="evidence" value="ECO:0007669"/>
    <property type="project" value="UniProtKB-KW"/>
</dbReference>
<proteinExistence type="predicted"/>
<feature type="transmembrane region" description="Helical" evidence="8">
    <location>
        <begin position="166"/>
        <end position="187"/>
    </location>
</feature>
<dbReference type="Gene3D" id="1.20.1070.10">
    <property type="entry name" value="Rhodopsin 7-helix transmembrane proteins"/>
    <property type="match status" value="1"/>
</dbReference>
<dbReference type="Proteomes" id="UP000001593">
    <property type="component" value="Unassembled WGS sequence"/>
</dbReference>
<dbReference type="OMA" id="PIMFVTF"/>
<evidence type="ECO:0000256" key="5">
    <source>
        <dbReference type="ARBA" id="ARBA00023136"/>
    </source>
</evidence>
<evidence type="ECO:0000313" key="10">
    <source>
        <dbReference type="EMBL" id="EDO35642.1"/>
    </source>
</evidence>
<dbReference type="SUPFAM" id="SSF81321">
    <property type="entry name" value="Family A G protein-coupled receptor-like"/>
    <property type="match status" value="1"/>
</dbReference>
<protein>
    <recommendedName>
        <fullName evidence="9">G-protein coupled receptors family 1 profile domain-containing protein</fullName>
    </recommendedName>
</protein>
<accession>A7SKY5</accession>
<dbReference type="PANTHER" id="PTHR24243">
    <property type="entry name" value="G-PROTEIN COUPLED RECEPTOR"/>
    <property type="match status" value="1"/>
</dbReference>